<evidence type="ECO:0000313" key="9">
    <source>
        <dbReference type="Proteomes" id="UP000738349"/>
    </source>
</evidence>
<dbReference type="EMBL" id="JAGMUV010000018">
    <property type="protein sequence ID" value="KAH7129037.1"/>
    <property type="molecule type" value="Genomic_DNA"/>
</dbReference>
<dbReference type="PANTHER" id="PTHR23501:SF177">
    <property type="entry name" value="MAJOR FACILITATOR SUPERFAMILY (MFS) PROFILE DOMAIN-CONTAINING PROTEIN-RELATED"/>
    <property type="match status" value="1"/>
</dbReference>
<keyword evidence="4 7" id="KW-1133">Transmembrane helix</keyword>
<dbReference type="AlphaFoldDB" id="A0A9P9E1I6"/>
<evidence type="ECO:0000256" key="7">
    <source>
        <dbReference type="SAM" id="Phobius"/>
    </source>
</evidence>
<dbReference type="PANTHER" id="PTHR23501">
    <property type="entry name" value="MAJOR FACILITATOR SUPERFAMILY"/>
    <property type="match status" value="1"/>
</dbReference>
<feature type="compositionally biased region" description="Basic and acidic residues" evidence="6">
    <location>
        <begin position="23"/>
        <end position="32"/>
    </location>
</feature>
<evidence type="ECO:0000256" key="5">
    <source>
        <dbReference type="ARBA" id="ARBA00023136"/>
    </source>
</evidence>
<sequence length="164" mass="16997">MAISCEGTSQEMLENDSGTPRDPSFRSEVKEVEEVEEVEGSVKKSSNEAKQDGAASLLKEEYLTGPRLAFVVLALVLSIFLVSLDMSIDGTSHTASGIHNLPLILTITIATISSSAFISMTGIAAPIIPVGAAIVTVAAGLLYTLDIGSSSSKWIGSQVLGGLG</sequence>
<feature type="region of interest" description="Disordered" evidence="6">
    <location>
        <begin position="1"/>
        <end position="47"/>
    </location>
</feature>
<evidence type="ECO:0000256" key="4">
    <source>
        <dbReference type="ARBA" id="ARBA00022989"/>
    </source>
</evidence>
<feature type="transmembrane region" description="Helical" evidence="7">
    <location>
        <begin position="68"/>
        <end position="88"/>
    </location>
</feature>
<evidence type="ECO:0000313" key="8">
    <source>
        <dbReference type="EMBL" id="KAH7129037.1"/>
    </source>
</evidence>
<comment type="caution">
    <text evidence="8">The sequence shown here is derived from an EMBL/GenBank/DDBJ whole genome shotgun (WGS) entry which is preliminary data.</text>
</comment>
<keyword evidence="2" id="KW-0813">Transport</keyword>
<accession>A0A9P9E1I6</accession>
<evidence type="ECO:0000256" key="2">
    <source>
        <dbReference type="ARBA" id="ARBA00022448"/>
    </source>
</evidence>
<keyword evidence="5 7" id="KW-0472">Membrane</keyword>
<reference evidence="8" key="1">
    <citation type="journal article" date="2021" name="Nat. Commun.">
        <title>Genetic determinants of endophytism in the Arabidopsis root mycobiome.</title>
        <authorList>
            <person name="Mesny F."/>
            <person name="Miyauchi S."/>
            <person name="Thiergart T."/>
            <person name="Pickel B."/>
            <person name="Atanasova L."/>
            <person name="Karlsson M."/>
            <person name="Huettel B."/>
            <person name="Barry K.W."/>
            <person name="Haridas S."/>
            <person name="Chen C."/>
            <person name="Bauer D."/>
            <person name="Andreopoulos W."/>
            <person name="Pangilinan J."/>
            <person name="LaButti K."/>
            <person name="Riley R."/>
            <person name="Lipzen A."/>
            <person name="Clum A."/>
            <person name="Drula E."/>
            <person name="Henrissat B."/>
            <person name="Kohler A."/>
            <person name="Grigoriev I.V."/>
            <person name="Martin F.M."/>
            <person name="Hacquard S."/>
        </authorList>
    </citation>
    <scope>NUCLEOTIDE SEQUENCE</scope>
    <source>
        <strain evidence="8">MPI-CAGE-AT-0147</strain>
    </source>
</reference>
<keyword evidence="3 7" id="KW-0812">Transmembrane</keyword>
<evidence type="ECO:0000256" key="6">
    <source>
        <dbReference type="SAM" id="MobiDB-lite"/>
    </source>
</evidence>
<name>A0A9P9E1I6_9HYPO</name>
<feature type="transmembrane region" description="Helical" evidence="7">
    <location>
        <begin position="124"/>
        <end position="145"/>
    </location>
</feature>
<evidence type="ECO:0000256" key="3">
    <source>
        <dbReference type="ARBA" id="ARBA00022692"/>
    </source>
</evidence>
<dbReference type="Proteomes" id="UP000738349">
    <property type="component" value="Unassembled WGS sequence"/>
</dbReference>
<protein>
    <submittedName>
        <fullName evidence="8">Uncharacterized protein</fullName>
    </submittedName>
</protein>
<proteinExistence type="predicted"/>
<comment type="subcellular location">
    <subcellularLocation>
        <location evidence="1">Membrane</location>
        <topology evidence="1">Multi-pass membrane protein</topology>
    </subcellularLocation>
</comment>
<keyword evidence="9" id="KW-1185">Reference proteome</keyword>
<feature type="compositionally biased region" description="Polar residues" evidence="6">
    <location>
        <begin position="1"/>
        <end position="18"/>
    </location>
</feature>
<organism evidence="8 9">
    <name type="scientific">Dactylonectria macrodidyma</name>
    <dbReference type="NCBI Taxonomy" id="307937"/>
    <lineage>
        <taxon>Eukaryota</taxon>
        <taxon>Fungi</taxon>
        <taxon>Dikarya</taxon>
        <taxon>Ascomycota</taxon>
        <taxon>Pezizomycotina</taxon>
        <taxon>Sordariomycetes</taxon>
        <taxon>Hypocreomycetidae</taxon>
        <taxon>Hypocreales</taxon>
        <taxon>Nectriaceae</taxon>
        <taxon>Dactylonectria</taxon>
    </lineage>
</organism>
<feature type="transmembrane region" description="Helical" evidence="7">
    <location>
        <begin position="100"/>
        <end position="118"/>
    </location>
</feature>
<dbReference type="GO" id="GO:0022857">
    <property type="term" value="F:transmembrane transporter activity"/>
    <property type="evidence" value="ECO:0007669"/>
    <property type="project" value="TreeGrafter"/>
</dbReference>
<evidence type="ECO:0000256" key="1">
    <source>
        <dbReference type="ARBA" id="ARBA00004141"/>
    </source>
</evidence>
<dbReference type="GO" id="GO:0005886">
    <property type="term" value="C:plasma membrane"/>
    <property type="evidence" value="ECO:0007669"/>
    <property type="project" value="TreeGrafter"/>
</dbReference>
<gene>
    <name evidence="8" type="ORF">EDB81DRAFT_860028</name>
</gene>